<evidence type="ECO:0000256" key="1">
    <source>
        <dbReference type="ARBA" id="ARBA00004418"/>
    </source>
</evidence>
<evidence type="ECO:0000256" key="4">
    <source>
        <dbReference type="ARBA" id="ARBA00022764"/>
    </source>
</evidence>
<evidence type="ECO:0000313" key="11">
    <source>
        <dbReference type="EMBL" id="CUA95520.1"/>
    </source>
</evidence>
<dbReference type="OrthoDB" id="9784896at2"/>
<protein>
    <recommendedName>
        <fullName evidence="7">Thiol:disulfide interchange protein</fullName>
    </recommendedName>
</protein>
<dbReference type="Pfam" id="PF01323">
    <property type="entry name" value="DSBA"/>
    <property type="match status" value="1"/>
</dbReference>
<evidence type="ECO:0000256" key="2">
    <source>
        <dbReference type="ARBA" id="ARBA00005791"/>
    </source>
</evidence>
<dbReference type="AlphaFoldDB" id="A0A0K6HXB2"/>
<dbReference type="InterPro" id="IPR013766">
    <property type="entry name" value="Thioredoxin_domain"/>
</dbReference>
<feature type="disulfide bond" description="Redox-active" evidence="8">
    <location>
        <begin position="64"/>
        <end position="67"/>
    </location>
</feature>
<reference evidence="12" key="1">
    <citation type="submission" date="2015-08" db="EMBL/GenBank/DDBJ databases">
        <authorList>
            <person name="Varghese N."/>
        </authorList>
    </citation>
    <scope>NUCLEOTIDE SEQUENCE [LARGE SCALE GENOMIC DNA]</scope>
    <source>
        <strain evidence="12">DSM 18181</strain>
    </source>
</reference>
<keyword evidence="6" id="KW-0676">Redox-active center</keyword>
<keyword evidence="12" id="KW-1185">Reference proteome</keyword>
<feature type="signal peptide" evidence="9">
    <location>
        <begin position="1"/>
        <end position="24"/>
    </location>
</feature>
<dbReference type="InterPro" id="IPR023205">
    <property type="entry name" value="DsbA/DsbL"/>
</dbReference>
<evidence type="ECO:0000313" key="12">
    <source>
        <dbReference type="Proteomes" id="UP000183649"/>
    </source>
</evidence>
<evidence type="ECO:0000259" key="10">
    <source>
        <dbReference type="PROSITE" id="PS51352"/>
    </source>
</evidence>
<dbReference type="PIRSF" id="PIRSF001488">
    <property type="entry name" value="Tdi_protein"/>
    <property type="match status" value="1"/>
</dbReference>
<evidence type="ECO:0000256" key="6">
    <source>
        <dbReference type="ARBA" id="ARBA00023284"/>
    </source>
</evidence>
<dbReference type="CDD" id="cd03019">
    <property type="entry name" value="DsbA_DsbA"/>
    <property type="match status" value="1"/>
</dbReference>
<evidence type="ECO:0000256" key="3">
    <source>
        <dbReference type="ARBA" id="ARBA00022729"/>
    </source>
</evidence>
<evidence type="ECO:0000256" key="7">
    <source>
        <dbReference type="PIRNR" id="PIRNR001488"/>
    </source>
</evidence>
<feature type="chain" id="PRO_5005505023" description="Thiol:disulfide interchange protein" evidence="9">
    <location>
        <begin position="25"/>
        <end position="221"/>
    </location>
</feature>
<dbReference type="EMBL" id="CYHF01000003">
    <property type="protein sequence ID" value="CUA95520.1"/>
    <property type="molecule type" value="Genomic_DNA"/>
</dbReference>
<gene>
    <name evidence="11" type="ORF">Ga0061069_103133</name>
</gene>
<dbReference type="RefSeq" id="WP_055449946.1">
    <property type="nucleotide sequence ID" value="NZ_CYHF01000003.1"/>
</dbReference>
<name>A0A0K6HXB2_9BURK</name>
<comment type="subcellular location">
    <subcellularLocation>
        <location evidence="1 7">Periplasm</location>
    </subcellularLocation>
</comment>
<comment type="similarity">
    <text evidence="2">Belongs to the thioredoxin family. DsbA subfamily.</text>
</comment>
<keyword evidence="3 9" id="KW-0732">Signal</keyword>
<sequence>MFQRWLSVVFLVFSMGFLAAGAQAQTAAKPQPFNEGFAYNRLPVPQPVSPSDKIVVMEFFWYDCPHCADFDPMLEAWAKKLPPGVVLQRVPVAFSPQFVPQQHLYYALLALGKLNDAMQAKIFNAIHKQRIPLGTPEQMANWLAQQGIPKKAFMDAYNSFGVNAQVKQATQMVTDYQIQGVPTMAVQGTYTTSAALPEANNNQKVLEVVDYLIKKVQAAKK</sequence>
<evidence type="ECO:0000256" key="8">
    <source>
        <dbReference type="PIRSR" id="PIRSR001488-1"/>
    </source>
</evidence>
<dbReference type="GO" id="GO:0016491">
    <property type="term" value="F:oxidoreductase activity"/>
    <property type="evidence" value="ECO:0007669"/>
    <property type="project" value="InterPro"/>
</dbReference>
<dbReference type="InterPro" id="IPR001853">
    <property type="entry name" value="DSBA-like_thioredoxin_dom"/>
</dbReference>
<dbReference type="GO" id="GO:0042597">
    <property type="term" value="C:periplasmic space"/>
    <property type="evidence" value="ECO:0007669"/>
    <property type="project" value="UniProtKB-SubCell"/>
</dbReference>
<proteinExistence type="inferred from homology"/>
<keyword evidence="5 7" id="KW-1015">Disulfide bond</keyword>
<evidence type="ECO:0000256" key="9">
    <source>
        <dbReference type="SAM" id="SignalP"/>
    </source>
</evidence>
<dbReference type="InterPro" id="IPR036249">
    <property type="entry name" value="Thioredoxin-like_sf"/>
</dbReference>
<accession>A0A0K6HXB2</accession>
<organism evidence="11 12">
    <name type="scientific">Thiomonas bhubaneswarensis</name>
    <dbReference type="NCBI Taxonomy" id="339866"/>
    <lineage>
        <taxon>Bacteria</taxon>
        <taxon>Pseudomonadati</taxon>
        <taxon>Pseudomonadota</taxon>
        <taxon>Betaproteobacteria</taxon>
        <taxon>Burkholderiales</taxon>
        <taxon>Thiomonas</taxon>
    </lineage>
</organism>
<feature type="domain" description="Thioredoxin" evidence="10">
    <location>
        <begin position="18"/>
        <end position="214"/>
    </location>
</feature>
<dbReference type="InterPro" id="IPR050824">
    <property type="entry name" value="Thiol_disulfide_DsbA"/>
</dbReference>
<dbReference type="STRING" id="339866.GCA_001418255_01013"/>
<keyword evidence="4 7" id="KW-0574">Periplasm</keyword>
<dbReference type="PANTHER" id="PTHR35891">
    <property type="entry name" value="THIOL:DISULFIDE INTERCHANGE PROTEIN DSBA"/>
    <property type="match status" value="1"/>
</dbReference>
<dbReference type="PROSITE" id="PS51352">
    <property type="entry name" value="THIOREDOXIN_2"/>
    <property type="match status" value="1"/>
</dbReference>
<dbReference type="Gene3D" id="3.40.30.10">
    <property type="entry name" value="Glutaredoxin"/>
    <property type="match status" value="1"/>
</dbReference>
<dbReference type="Proteomes" id="UP000183649">
    <property type="component" value="Unassembled WGS sequence"/>
</dbReference>
<dbReference type="SUPFAM" id="SSF52833">
    <property type="entry name" value="Thioredoxin-like"/>
    <property type="match status" value="1"/>
</dbReference>
<dbReference type="PANTHER" id="PTHR35891:SF3">
    <property type="entry name" value="THIOL:DISULFIDE INTERCHANGE PROTEIN DSBL"/>
    <property type="match status" value="1"/>
</dbReference>
<evidence type="ECO:0000256" key="5">
    <source>
        <dbReference type="ARBA" id="ARBA00023157"/>
    </source>
</evidence>